<accession>A0A1I6XT35</accession>
<reference evidence="2 4" key="2">
    <citation type="submission" date="2016-10" db="EMBL/GenBank/DDBJ databases">
        <authorList>
            <person name="Varghese N."/>
            <person name="Submissions S."/>
        </authorList>
    </citation>
    <scope>NUCLEOTIDE SEQUENCE [LARGE SCALE GENOMIC DNA]</scope>
    <source>
        <strain evidence="2 4">DSM 11855</strain>
    </source>
</reference>
<dbReference type="GeneID" id="41603566"/>
<keyword evidence="4" id="KW-1185">Reference proteome</keyword>
<dbReference type="Proteomes" id="UP000265557">
    <property type="component" value="Chromosome"/>
</dbReference>
<evidence type="ECO:0000313" key="2">
    <source>
        <dbReference type="EMBL" id="SFT41091.1"/>
    </source>
</evidence>
<dbReference type="AlphaFoldDB" id="A0A1I6XT35"/>
<name>A0A1I6XT35_METTE</name>
<dbReference type="EMBL" id="FPAO01000002">
    <property type="protein sequence ID" value="SFT41091.1"/>
    <property type="molecule type" value="Genomic_DNA"/>
</dbReference>
<proteinExistence type="predicted"/>
<accession>A0A3G9CWC5</accession>
<dbReference type="EMBL" id="AP017646">
    <property type="protein sequence ID" value="BAW30612.1"/>
    <property type="molecule type" value="Genomic_DNA"/>
</dbReference>
<dbReference type="RefSeq" id="WP_048166974.1">
    <property type="nucleotide sequence ID" value="NZ_FPAO01000002.1"/>
</dbReference>
<sequence>MAIEMVIKIAGEMAVGIAGGSVMTGIDSGSVKTGAAGAEIGSVKTGIGDVLGEDKNCSGMKNKHKERGSKRQSTIHALVPQSHCVSPRNVCI</sequence>
<organism evidence="2 4">
    <name type="scientific">Methanosarcina thermophila</name>
    <dbReference type="NCBI Taxonomy" id="2210"/>
    <lineage>
        <taxon>Archaea</taxon>
        <taxon>Methanobacteriati</taxon>
        <taxon>Methanobacteriota</taxon>
        <taxon>Stenosarchaea group</taxon>
        <taxon>Methanomicrobia</taxon>
        <taxon>Methanosarcinales</taxon>
        <taxon>Methanosarcinaceae</taxon>
        <taxon>Methanosarcina</taxon>
    </lineage>
</organism>
<protein>
    <submittedName>
        <fullName evidence="1">Transcriptional regulator</fullName>
    </submittedName>
</protein>
<dbReference type="Proteomes" id="UP000323733">
    <property type="component" value="Unassembled WGS sequence"/>
</dbReference>
<gene>
    <name evidence="1" type="ORF">MESMT1_2682</name>
    <name evidence="2" type="ORF">SAMN02910340_00546</name>
</gene>
<reference evidence="1 3" key="1">
    <citation type="submission" date="2016-09" db="EMBL/GenBank/DDBJ databases">
        <title>Complete Genome Sequence of Methanosarcina thermophila MT-1.</title>
        <authorList>
            <person name="Kouzuma A."/>
        </authorList>
    </citation>
    <scope>NUCLEOTIDE SEQUENCE [LARGE SCALE GENOMIC DNA]</scope>
    <source>
        <strain evidence="1 3">MT-1</strain>
    </source>
</reference>
<evidence type="ECO:0000313" key="3">
    <source>
        <dbReference type="Proteomes" id="UP000265557"/>
    </source>
</evidence>
<evidence type="ECO:0000313" key="1">
    <source>
        <dbReference type="EMBL" id="BAW30612.1"/>
    </source>
</evidence>
<evidence type="ECO:0000313" key="4">
    <source>
        <dbReference type="Proteomes" id="UP000323733"/>
    </source>
</evidence>